<feature type="compositionally biased region" description="Pro residues" evidence="1">
    <location>
        <begin position="108"/>
        <end position="121"/>
    </location>
</feature>
<feature type="compositionally biased region" description="Polar residues" evidence="1">
    <location>
        <begin position="627"/>
        <end position="647"/>
    </location>
</feature>
<feature type="compositionally biased region" description="Low complexity" evidence="1">
    <location>
        <begin position="584"/>
        <end position="595"/>
    </location>
</feature>
<feature type="region of interest" description="Disordered" evidence="1">
    <location>
        <begin position="101"/>
        <end position="201"/>
    </location>
</feature>
<sequence>MVTQQHLANNGMLNLLQSPQSNLMLQAQNPHAAFAMQQSVAMPQTRNVHQPQGLNPAMAQPGMGLHQMVQPHHPAMNAHLSSQQQHYINLLQAQQNPAGVSVATLPSQPNPSTPKSGPNPPQGQSGASKPVNAGPLNISRTSSNTIATTTPPANAATTSTAHPGSHTPSPAPATLNRHTPGLPGTPQPPRQATPVSMPATSLAQTSISSVPASSAPSGLTLNRVAPNVVANVPSAALVSPVIPMAAPSAAPSALVKLNQFSAQCNRLDENATLESWRALIAQYFSDTACLRFHLRGENEHAKPRSYDISANVLHRLYYLTRKCGVQRRNYSFDHINEFAAGSAGYYLDCEKVVLLDVYNNGTKVQHEGSLTVYFNTQFKIDFWDFRASGHTELLPRVFLDAVRNSSHHPLNSNAKKSGVTGKHGSDTPGKAHLSLSLIPESLVNSYGIPEMTVRALEISDVVTNMRSLFSYVSLTNLSPLHIFKTVLSNPTQLQEQLRSLQNAHAAPTHMGLNINANGTSHALQSPQTPLSMVGSAGAPHPVDPTIATPPGSNNGGFPISAPAHLTNGSVAKKNSPKTSKKRQTSSSKSAKQQNSGGVGSTPLASPAMSNSSLMSPVSMTGVIGGSLENSPPGTNMLSSTGPLTTTSMPPPDMTVSKRGAATPTATLMSPSLPLVNSGLPSASPSPVLGKKKSGASGDGTTKPKRQRTTNPSPRGRKPKSAAAAAAAAANANAVVSPMASTKSIVGGVVVTSTVGGSSPATLGMVAGNTNGPTSTTGGSLVVNGTSAERL</sequence>
<dbReference type="Pfam" id="PF01803">
    <property type="entry name" value="LIM_bind"/>
    <property type="match status" value="1"/>
</dbReference>
<keyword evidence="3" id="KW-1185">Reference proteome</keyword>
<evidence type="ECO:0000256" key="1">
    <source>
        <dbReference type="SAM" id="MobiDB-lite"/>
    </source>
</evidence>
<name>A0A9W8AW67_9FUNG</name>
<feature type="region of interest" description="Disordered" evidence="1">
    <location>
        <begin position="510"/>
        <end position="721"/>
    </location>
</feature>
<feature type="compositionally biased region" description="Low complexity" evidence="1">
    <location>
        <begin position="138"/>
        <end position="161"/>
    </location>
</feature>
<feature type="region of interest" description="Disordered" evidence="1">
    <location>
        <begin position="769"/>
        <end position="790"/>
    </location>
</feature>
<evidence type="ECO:0008006" key="4">
    <source>
        <dbReference type="Google" id="ProtNLM"/>
    </source>
</evidence>
<dbReference type="AlphaFoldDB" id="A0A9W8AW67"/>
<evidence type="ECO:0000313" key="3">
    <source>
        <dbReference type="Proteomes" id="UP001150925"/>
    </source>
</evidence>
<feature type="region of interest" description="Disordered" evidence="1">
    <location>
        <begin position="407"/>
        <end position="428"/>
    </location>
</feature>
<dbReference type="Proteomes" id="UP001150925">
    <property type="component" value="Unassembled WGS sequence"/>
</dbReference>
<feature type="compositionally biased region" description="Polar residues" evidence="1">
    <location>
        <begin position="514"/>
        <end position="530"/>
    </location>
</feature>
<accession>A0A9W8AW67</accession>
<gene>
    <name evidence="2" type="ORF">IWQ62_002707</name>
</gene>
<protein>
    <recommendedName>
        <fullName evidence="4">LIM-domain binding protein-domain-containing protein</fullName>
    </recommendedName>
</protein>
<feature type="compositionally biased region" description="Basic residues" evidence="1">
    <location>
        <begin position="574"/>
        <end position="583"/>
    </location>
</feature>
<proteinExistence type="predicted"/>
<evidence type="ECO:0000313" key="2">
    <source>
        <dbReference type="EMBL" id="KAJ1965283.1"/>
    </source>
</evidence>
<feature type="compositionally biased region" description="Polar residues" evidence="1">
    <location>
        <begin position="607"/>
        <end position="618"/>
    </location>
</feature>
<feature type="compositionally biased region" description="Low complexity" evidence="1">
    <location>
        <begin position="769"/>
        <end position="779"/>
    </location>
</feature>
<organism evidence="2 3">
    <name type="scientific">Dispira parvispora</name>
    <dbReference type="NCBI Taxonomy" id="1520584"/>
    <lineage>
        <taxon>Eukaryota</taxon>
        <taxon>Fungi</taxon>
        <taxon>Fungi incertae sedis</taxon>
        <taxon>Zoopagomycota</taxon>
        <taxon>Kickxellomycotina</taxon>
        <taxon>Dimargaritomycetes</taxon>
        <taxon>Dimargaritales</taxon>
        <taxon>Dimargaritaceae</taxon>
        <taxon>Dispira</taxon>
    </lineage>
</organism>
<dbReference type="OrthoDB" id="2396885at2759"/>
<dbReference type="PANTHER" id="PTHR10378">
    <property type="entry name" value="LIM DOMAIN-BINDING PROTEIN"/>
    <property type="match status" value="1"/>
</dbReference>
<reference evidence="2" key="1">
    <citation type="submission" date="2022-07" db="EMBL/GenBank/DDBJ databases">
        <title>Phylogenomic reconstructions and comparative analyses of Kickxellomycotina fungi.</title>
        <authorList>
            <person name="Reynolds N.K."/>
            <person name="Stajich J.E."/>
            <person name="Barry K."/>
            <person name="Grigoriev I.V."/>
            <person name="Crous P."/>
            <person name="Smith M.E."/>
        </authorList>
    </citation>
    <scope>NUCLEOTIDE SEQUENCE</scope>
    <source>
        <strain evidence="2">RSA 1196</strain>
    </source>
</reference>
<dbReference type="EMBL" id="JANBPY010000612">
    <property type="protein sequence ID" value="KAJ1965283.1"/>
    <property type="molecule type" value="Genomic_DNA"/>
</dbReference>
<dbReference type="InterPro" id="IPR029005">
    <property type="entry name" value="LIM-bd/SEUSS"/>
</dbReference>
<comment type="caution">
    <text evidence="2">The sequence shown here is derived from an EMBL/GenBank/DDBJ whole genome shotgun (WGS) entry which is preliminary data.</text>
</comment>